<feature type="domain" description="PPM-type phosphatase" evidence="4">
    <location>
        <begin position="215"/>
        <end position="506"/>
    </location>
</feature>
<keyword evidence="2" id="KW-0479">Metal-binding</keyword>
<dbReference type="SUPFAM" id="SSF81606">
    <property type="entry name" value="PP2C-like"/>
    <property type="match status" value="1"/>
</dbReference>
<dbReference type="Proteomes" id="UP001165080">
    <property type="component" value="Unassembled WGS sequence"/>
</dbReference>
<evidence type="ECO:0000256" key="2">
    <source>
        <dbReference type="RuleBase" id="RU366020"/>
    </source>
</evidence>
<dbReference type="InterPro" id="IPR036457">
    <property type="entry name" value="PPM-type-like_dom_sf"/>
</dbReference>
<keyword evidence="2" id="KW-0378">Hydrolase</keyword>
<dbReference type="GO" id="GO:0046872">
    <property type="term" value="F:metal ion binding"/>
    <property type="evidence" value="ECO:0007669"/>
    <property type="project" value="UniProtKB-UniRule"/>
</dbReference>
<dbReference type="AlphaFoldDB" id="A0A9W6F7M9"/>
<dbReference type="EC" id="3.1.3.16" evidence="2"/>
<comment type="cofactor">
    <cofactor evidence="2">
        <name>Mn(2+)</name>
        <dbReference type="ChEBI" id="CHEBI:29035"/>
    </cofactor>
</comment>
<dbReference type="Gene3D" id="2.60.60.20">
    <property type="entry name" value="PLAT/LH2 domain"/>
    <property type="match status" value="1"/>
</dbReference>
<dbReference type="InterPro" id="IPR001024">
    <property type="entry name" value="PLAT/LH2_dom"/>
</dbReference>
<dbReference type="SUPFAM" id="SSF49723">
    <property type="entry name" value="Lipase/lipooxygenase domain (PLAT/LH2 domain)"/>
    <property type="match status" value="1"/>
</dbReference>
<organism evidence="5 6">
    <name type="scientific">Pleodorina starrii</name>
    <dbReference type="NCBI Taxonomy" id="330485"/>
    <lineage>
        <taxon>Eukaryota</taxon>
        <taxon>Viridiplantae</taxon>
        <taxon>Chlorophyta</taxon>
        <taxon>core chlorophytes</taxon>
        <taxon>Chlorophyceae</taxon>
        <taxon>CS clade</taxon>
        <taxon>Chlamydomonadales</taxon>
        <taxon>Volvocaceae</taxon>
        <taxon>Pleodorina</taxon>
    </lineage>
</organism>
<comment type="cofactor">
    <cofactor evidence="2">
        <name>Mg(2+)</name>
        <dbReference type="ChEBI" id="CHEBI:18420"/>
    </cofactor>
</comment>
<dbReference type="PANTHER" id="PTHR12320">
    <property type="entry name" value="PROTEIN PHOSPHATASE 2C"/>
    <property type="match status" value="1"/>
</dbReference>
<evidence type="ECO:0000313" key="5">
    <source>
        <dbReference type="EMBL" id="GLC59487.1"/>
    </source>
</evidence>
<reference evidence="5 6" key="1">
    <citation type="journal article" date="2023" name="Commun. Biol.">
        <title>Reorganization of the ancestral sex-determining regions during the evolution of trioecy in Pleodorina starrii.</title>
        <authorList>
            <person name="Takahashi K."/>
            <person name="Suzuki S."/>
            <person name="Kawai-Toyooka H."/>
            <person name="Yamamoto K."/>
            <person name="Hamaji T."/>
            <person name="Ootsuki R."/>
            <person name="Yamaguchi H."/>
            <person name="Kawachi M."/>
            <person name="Higashiyama T."/>
            <person name="Nozaki H."/>
        </authorList>
    </citation>
    <scope>NUCLEOTIDE SEQUENCE [LARGE SCALE GENOMIC DNA]</scope>
    <source>
        <strain evidence="5 6">NIES-4479</strain>
    </source>
</reference>
<evidence type="ECO:0000256" key="1">
    <source>
        <dbReference type="PROSITE-ProRule" id="PRU00152"/>
    </source>
</evidence>
<feature type="domain" description="PLAT" evidence="3">
    <location>
        <begin position="63"/>
        <end position="182"/>
    </location>
</feature>
<sequence>MAVRRIARLLGPLRDLQASAAGAKGNTPLAAALANSAGALVTALGQRRAWLSQAALQHAPALHTYTLTITTGNLRGAGSLAPAFVQLVGTHGKSERIIVGETEEGRLARGSVRTVSINAPEDLGQVRFVNVQRLGSSISDAGTGWFLEHVVVQTPERRRLYFPCHAWFGEADCGGRRGPLERNLLPVAPEDELSAQRVRLSVSGVAVPHPDKVKQDGVKGVNRKGFGHGGEDAYFYATGRNNAVFGMGVADGIFMWRTAGIDSGDFSRALMRLSRDSVVGGNVDVVSVMQDAAAGALAAGVQGSSTACVVLVNQDTGQLSAANLGDSGCLLLRPASNDPHAHAHAALHAQLNAAAAATAAAADPPRAPPPPPPLAAGVPQYIVKFRTNQLEHDFGRPYQLGHHAMADSVEMCDVATQSVRPGDVVVLGTDGLYDNLSDIEIADEVAACRARGSGPSVIAQRLARLAFEASYDKHRSTPYAASASEHFDMVYSGGKPDDITVLCAVVE</sequence>
<dbReference type="InterPro" id="IPR039123">
    <property type="entry name" value="PPTC7"/>
</dbReference>
<evidence type="ECO:0000259" key="3">
    <source>
        <dbReference type="PROSITE" id="PS50095"/>
    </source>
</evidence>
<dbReference type="SMART" id="SM00331">
    <property type="entry name" value="PP2C_SIG"/>
    <property type="match status" value="1"/>
</dbReference>
<dbReference type="InterPro" id="IPR001932">
    <property type="entry name" value="PPM-type_phosphatase-like_dom"/>
</dbReference>
<comment type="catalytic activity">
    <reaction evidence="2">
        <text>O-phospho-L-seryl-[protein] + H2O = L-seryl-[protein] + phosphate</text>
        <dbReference type="Rhea" id="RHEA:20629"/>
        <dbReference type="Rhea" id="RHEA-COMP:9863"/>
        <dbReference type="Rhea" id="RHEA-COMP:11604"/>
        <dbReference type="ChEBI" id="CHEBI:15377"/>
        <dbReference type="ChEBI" id="CHEBI:29999"/>
        <dbReference type="ChEBI" id="CHEBI:43474"/>
        <dbReference type="ChEBI" id="CHEBI:83421"/>
        <dbReference type="EC" id="3.1.3.16"/>
    </reaction>
</comment>
<protein>
    <recommendedName>
        <fullName evidence="2">Protein phosphatase</fullName>
        <ecNumber evidence="2">3.1.3.16</ecNumber>
    </recommendedName>
</protein>
<keyword evidence="2" id="KW-0464">Manganese</keyword>
<dbReference type="Gene3D" id="3.60.40.10">
    <property type="entry name" value="PPM-type phosphatase domain"/>
    <property type="match status" value="1"/>
</dbReference>
<name>A0A9W6F7M9_9CHLO</name>
<comment type="catalytic activity">
    <reaction evidence="2">
        <text>O-phospho-L-threonyl-[protein] + H2O = L-threonyl-[protein] + phosphate</text>
        <dbReference type="Rhea" id="RHEA:47004"/>
        <dbReference type="Rhea" id="RHEA-COMP:11060"/>
        <dbReference type="Rhea" id="RHEA-COMP:11605"/>
        <dbReference type="ChEBI" id="CHEBI:15377"/>
        <dbReference type="ChEBI" id="CHEBI:30013"/>
        <dbReference type="ChEBI" id="CHEBI:43474"/>
        <dbReference type="ChEBI" id="CHEBI:61977"/>
        <dbReference type="EC" id="3.1.3.16"/>
    </reaction>
</comment>
<accession>A0A9W6F7M9</accession>
<dbReference type="PROSITE" id="PS51746">
    <property type="entry name" value="PPM_2"/>
    <property type="match status" value="1"/>
</dbReference>
<dbReference type="Pfam" id="PF01477">
    <property type="entry name" value="PLAT"/>
    <property type="match status" value="1"/>
</dbReference>
<proteinExistence type="inferred from homology"/>
<evidence type="ECO:0000259" key="4">
    <source>
        <dbReference type="PROSITE" id="PS51746"/>
    </source>
</evidence>
<keyword evidence="2" id="KW-0460">Magnesium</keyword>
<comment type="caution">
    <text evidence="1">Lacks conserved residue(s) required for the propagation of feature annotation.</text>
</comment>
<dbReference type="PANTHER" id="PTHR12320:SF1">
    <property type="entry name" value="PROTEIN PHOSPHATASE PTC7 HOMOLOG"/>
    <property type="match status" value="1"/>
</dbReference>
<dbReference type="GO" id="GO:0004722">
    <property type="term" value="F:protein serine/threonine phosphatase activity"/>
    <property type="evidence" value="ECO:0007669"/>
    <property type="project" value="UniProtKB-EC"/>
</dbReference>
<dbReference type="InterPro" id="IPR036392">
    <property type="entry name" value="PLAT/LH2_dom_sf"/>
</dbReference>
<dbReference type="SMART" id="SM00308">
    <property type="entry name" value="LH2"/>
    <property type="match status" value="1"/>
</dbReference>
<keyword evidence="6" id="KW-1185">Reference proteome</keyword>
<keyword evidence="2" id="KW-0904">Protein phosphatase</keyword>
<comment type="caution">
    <text evidence="5">The sequence shown here is derived from an EMBL/GenBank/DDBJ whole genome shotgun (WGS) entry which is preliminary data.</text>
</comment>
<dbReference type="SMART" id="SM00332">
    <property type="entry name" value="PP2Cc"/>
    <property type="match status" value="1"/>
</dbReference>
<dbReference type="EMBL" id="BRXU01000028">
    <property type="protein sequence ID" value="GLC59487.1"/>
    <property type="molecule type" value="Genomic_DNA"/>
</dbReference>
<evidence type="ECO:0000313" key="6">
    <source>
        <dbReference type="Proteomes" id="UP001165080"/>
    </source>
</evidence>
<dbReference type="PROSITE" id="PS50095">
    <property type="entry name" value="PLAT"/>
    <property type="match status" value="1"/>
</dbReference>
<comment type="similarity">
    <text evidence="2">Belongs to the PP2C family.</text>
</comment>
<gene>
    <name evidence="5" type="primary">PLEST005392</name>
    <name evidence="5" type="ORF">PLESTB_001492600</name>
</gene>